<comment type="caution">
    <text evidence="1">The sequence shown here is derived from an EMBL/GenBank/DDBJ whole genome shotgun (WGS) entry which is preliminary data.</text>
</comment>
<dbReference type="AlphaFoldDB" id="A0A8J8NFI0"/>
<name>A0A8J8NFI0_HALGN</name>
<evidence type="ECO:0000313" key="2">
    <source>
        <dbReference type="Proteomes" id="UP000785679"/>
    </source>
</evidence>
<organism evidence="1 2">
    <name type="scientific">Halteria grandinella</name>
    <dbReference type="NCBI Taxonomy" id="5974"/>
    <lineage>
        <taxon>Eukaryota</taxon>
        <taxon>Sar</taxon>
        <taxon>Alveolata</taxon>
        <taxon>Ciliophora</taxon>
        <taxon>Intramacronucleata</taxon>
        <taxon>Spirotrichea</taxon>
        <taxon>Stichotrichia</taxon>
        <taxon>Sporadotrichida</taxon>
        <taxon>Halteriidae</taxon>
        <taxon>Halteria</taxon>
    </lineage>
</organism>
<reference evidence="1" key="1">
    <citation type="submission" date="2019-06" db="EMBL/GenBank/DDBJ databases">
        <authorList>
            <person name="Zheng W."/>
        </authorList>
    </citation>
    <scope>NUCLEOTIDE SEQUENCE</scope>
    <source>
        <strain evidence="1">QDHG01</strain>
    </source>
</reference>
<dbReference type="Proteomes" id="UP000785679">
    <property type="component" value="Unassembled WGS sequence"/>
</dbReference>
<proteinExistence type="predicted"/>
<protein>
    <submittedName>
        <fullName evidence="1">Uncharacterized protein</fullName>
    </submittedName>
</protein>
<dbReference type="EMBL" id="RRYP01018017">
    <property type="protein sequence ID" value="TNV73824.1"/>
    <property type="molecule type" value="Genomic_DNA"/>
</dbReference>
<sequence length="128" mass="14533">MLTTFVVSSLSSKFLKEMPPGIGLTTMRGALPSGLPILAERDSRFQLGSLELAAKDIFLYQLSTDIILLEQFDSQQLYTLQKDTPYILFRYYILSLLKHSSNDYDSATAISYCFISYHFQIQIFTPVA</sequence>
<evidence type="ECO:0000313" key="1">
    <source>
        <dbReference type="EMBL" id="TNV73824.1"/>
    </source>
</evidence>
<keyword evidence="2" id="KW-1185">Reference proteome</keyword>
<gene>
    <name evidence="1" type="ORF">FGO68_gene2018</name>
</gene>
<accession>A0A8J8NFI0</accession>